<accession>A0A1Y1WGP2</accession>
<keyword evidence="3" id="KW-1185">Reference proteome</keyword>
<feature type="region of interest" description="Disordered" evidence="1">
    <location>
        <begin position="120"/>
        <end position="173"/>
    </location>
</feature>
<evidence type="ECO:0000313" key="3">
    <source>
        <dbReference type="Proteomes" id="UP000193922"/>
    </source>
</evidence>
<reference evidence="2 3" key="1">
    <citation type="submission" date="2016-07" db="EMBL/GenBank/DDBJ databases">
        <title>Pervasive Adenine N6-methylation of Active Genes in Fungi.</title>
        <authorList>
            <consortium name="DOE Joint Genome Institute"/>
            <person name="Mondo S.J."/>
            <person name="Dannebaum R.O."/>
            <person name="Kuo R.C."/>
            <person name="Labutti K."/>
            <person name="Haridas S."/>
            <person name="Kuo A."/>
            <person name="Salamov A."/>
            <person name="Ahrendt S.R."/>
            <person name="Lipzen A."/>
            <person name="Sullivan W."/>
            <person name="Andreopoulos W.B."/>
            <person name="Clum A."/>
            <person name="Lindquist E."/>
            <person name="Daum C."/>
            <person name="Ramamoorthy G.K."/>
            <person name="Gryganskyi A."/>
            <person name="Culley D."/>
            <person name="Magnuson J.K."/>
            <person name="James T.Y."/>
            <person name="O'Malley M.A."/>
            <person name="Stajich J.E."/>
            <person name="Spatafora J.W."/>
            <person name="Visel A."/>
            <person name="Grigoriev I.V."/>
        </authorList>
    </citation>
    <scope>NUCLEOTIDE SEQUENCE [LARGE SCALE GENOMIC DNA]</scope>
    <source>
        <strain evidence="2 3">ATCC 12442</strain>
    </source>
</reference>
<comment type="caution">
    <text evidence="2">The sequence shown here is derived from an EMBL/GenBank/DDBJ whole genome shotgun (WGS) entry which is preliminary data.</text>
</comment>
<name>A0A1Y1WGP2_9FUNG</name>
<organism evidence="2 3">
    <name type="scientific">Linderina pennispora</name>
    <dbReference type="NCBI Taxonomy" id="61395"/>
    <lineage>
        <taxon>Eukaryota</taxon>
        <taxon>Fungi</taxon>
        <taxon>Fungi incertae sedis</taxon>
        <taxon>Zoopagomycota</taxon>
        <taxon>Kickxellomycotina</taxon>
        <taxon>Kickxellomycetes</taxon>
        <taxon>Kickxellales</taxon>
        <taxon>Kickxellaceae</taxon>
        <taxon>Linderina</taxon>
    </lineage>
</organism>
<proteinExistence type="predicted"/>
<dbReference type="GeneID" id="63807639"/>
<evidence type="ECO:0000313" key="2">
    <source>
        <dbReference type="EMBL" id="ORX72406.1"/>
    </source>
</evidence>
<feature type="compositionally biased region" description="Polar residues" evidence="1">
    <location>
        <begin position="1"/>
        <end position="18"/>
    </location>
</feature>
<sequence length="173" mass="17817">MFSSANAPPTDGNTSQTIPEGHDMAAGPADDMEYQKDIGTMPSDVGQAQSIGVGLSDVGQAQSIAAGPSVGPSTVNRQNVHVVEAAKPPATSSKGSTAILQYDEAQRNDQVHVRLETPEDMGMSSAAESSSHRCCAPDAAVPDIDMLAESGDRNPGANESPATAYDMEVESSL</sequence>
<dbReference type="EMBL" id="MCFD01000003">
    <property type="protein sequence ID" value="ORX72406.1"/>
    <property type="molecule type" value="Genomic_DNA"/>
</dbReference>
<feature type="region of interest" description="Disordered" evidence="1">
    <location>
        <begin position="1"/>
        <end position="48"/>
    </location>
</feature>
<gene>
    <name evidence="2" type="ORF">DL89DRAFT_312386</name>
</gene>
<dbReference type="AlphaFoldDB" id="A0A1Y1WGP2"/>
<dbReference type="Proteomes" id="UP000193922">
    <property type="component" value="Unassembled WGS sequence"/>
</dbReference>
<dbReference type="RefSeq" id="XP_040745830.1">
    <property type="nucleotide sequence ID" value="XM_040890991.1"/>
</dbReference>
<evidence type="ECO:0000256" key="1">
    <source>
        <dbReference type="SAM" id="MobiDB-lite"/>
    </source>
</evidence>
<protein>
    <submittedName>
        <fullName evidence="2">Uncharacterized protein</fullName>
    </submittedName>
</protein>